<dbReference type="SUPFAM" id="SSF48498">
    <property type="entry name" value="Tetracyclin repressor-like, C-terminal domain"/>
    <property type="match status" value="1"/>
</dbReference>
<evidence type="ECO:0000256" key="2">
    <source>
        <dbReference type="ARBA" id="ARBA00023125"/>
    </source>
</evidence>
<dbReference type="Gene3D" id="1.10.357.10">
    <property type="entry name" value="Tetracycline Repressor, domain 2"/>
    <property type="match status" value="1"/>
</dbReference>
<dbReference type="InterPro" id="IPR001647">
    <property type="entry name" value="HTH_TetR"/>
</dbReference>
<evidence type="ECO:0000313" key="6">
    <source>
        <dbReference type="EMBL" id="HHL43044.1"/>
    </source>
</evidence>
<reference evidence="6" key="1">
    <citation type="journal article" date="2020" name="mSystems">
        <title>Genome- and Community-Level Interaction Insights into Carbon Utilization and Element Cycling Functions of Hydrothermarchaeota in Hydrothermal Sediment.</title>
        <authorList>
            <person name="Zhou Z."/>
            <person name="Liu Y."/>
            <person name="Xu W."/>
            <person name="Pan J."/>
            <person name="Luo Z.H."/>
            <person name="Li M."/>
        </authorList>
    </citation>
    <scope>NUCLEOTIDE SEQUENCE [LARGE SCALE GENOMIC DNA]</scope>
    <source>
        <strain evidence="6">HyVt-485</strain>
    </source>
</reference>
<dbReference type="GO" id="GO:0003677">
    <property type="term" value="F:DNA binding"/>
    <property type="evidence" value="ECO:0007669"/>
    <property type="project" value="UniProtKB-UniRule"/>
</dbReference>
<name>A0A7C5R0N5_9PROT</name>
<keyword evidence="3" id="KW-0804">Transcription</keyword>
<evidence type="ECO:0000259" key="5">
    <source>
        <dbReference type="PROSITE" id="PS50977"/>
    </source>
</evidence>
<evidence type="ECO:0000256" key="3">
    <source>
        <dbReference type="ARBA" id="ARBA00023163"/>
    </source>
</evidence>
<evidence type="ECO:0000256" key="1">
    <source>
        <dbReference type="ARBA" id="ARBA00023015"/>
    </source>
</evidence>
<dbReference type="Proteomes" id="UP000885830">
    <property type="component" value="Unassembled WGS sequence"/>
</dbReference>
<keyword evidence="1" id="KW-0805">Transcription regulation</keyword>
<dbReference type="InterPro" id="IPR009057">
    <property type="entry name" value="Homeodomain-like_sf"/>
</dbReference>
<dbReference type="PROSITE" id="PS50977">
    <property type="entry name" value="HTH_TETR_2"/>
    <property type="match status" value="1"/>
</dbReference>
<dbReference type="Pfam" id="PF00440">
    <property type="entry name" value="TetR_N"/>
    <property type="match status" value="1"/>
</dbReference>
<protein>
    <submittedName>
        <fullName evidence="6">TetR/AcrR family transcriptional regulator</fullName>
    </submittedName>
</protein>
<dbReference type="EMBL" id="DRMJ01000276">
    <property type="protein sequence ID" value="HHL43044.1"/>
    <property type="molecule type" value="Genomic_DNA"/>
</dbReference>
<dbReference type="InterPro" id="IPR036271">
    <property type="entry name" value="Tet_transcr_reg_TetR-rel_C_sf"/>
</dbReference>
<feature type="domain" description="HTH tetR-type" evidence="5">
    <location>
        <begin position="26"/>
        <end position="86"/>
    </location>
</feature>
<organism evidence="6">
    <name type="scientific">Hellea balneolensis</name>
    <dbReference type="NCBI Taxonomy" id="287478"/>
    <lineage>
        <taxon>Bacteria</taxon>
        <taxon>Pseudomonadati</taxon>
        <taxon>Pseudomonadota</taxon>
        <taxon>Alphaproteobacteria</taxon>
        <taxon>Maricaulales</taxon>
        <taxon>Robiginitomaculaceae</taxon>
        <taxon>Hellea</taxon>
    </lineage>
</organism>
<dbReference type="SUPFAM" id="SSF46689">
    <property type="entry name" value="Homeodomain-like"/>
    <property type="match status" value="1"/>
</dbReference>
<feature type="DNA-binding region" description="H-T-H motif" evidence="4">
    <location>
        <begin position="49"/>
        <end position="68"/>
    </location>
</feature>
<comment type="caution">
    <text evidence="6">The sequence shown here is derived from an EMBL/GenBank/DDBJ whole genome shotgun (WGS) entry which is preliminary data.</text>
</comment>
<dbReference type="PANTHER" id="PTHR47506:SF6">
    <property type="entry name" value="HTH-TYPE TRANSCRIPTIONAL REPRESSOR NEMR"/>
    <property type="match status" value="1"/>
</dbReference>
<dbReference type="AlphaFoldDB" id="A0A7C5R0N5"/>
<keyword evidence="2 4" id="KW-0238">DNA-binding</keyword>
<proteinExistence type="predicted"/>
<gene>
    <name evidence="6" type="ORF">ENJ42_05455</name>
</gene>
<accession>A0A7C5R0N5</accession>
<sequence length="215" mass="23902">MAQGEREASKNKVSADTLEYECCSLSETASKIADTFQAMVMQRGYNAVSYGDLAKALGIRKASIHYHFPSKAELGCIVIKRYREQFQNYWQSTNPGDPKSYIRAYESFIEPIKPVRTADGISCLFGVLGAEYQTLCPNIQTVVSSFFVEQAKWLEKVFEGGRNEGVFHFKGSAANFAKLFGSALQGAMLIKKSTGSPEHFDAVLTQLEDMLYGRS</sequence>
<dbReference type="PANTHER" id="PTHR47506">
    <property type="entry name" value="TRANSCRIPTIONAL REGULATORY PROTEIN"/>
    <property type="match status" value="1"/>
</dbReference>
<evidence type="ECO:0000256" key="4">
    <source>
        <dbReference type="PROSITE-ProRule" id="PRU00335"/>
    </source>
</evidence>